<dbReference type="AlphaFoldDB" id="A0A0A9A0H3"/>
<sequence length="102" mass="11143">MSIQIYNYTPQLINQKKRLNWFADRYDMSGPLSLGSGVWSSDSTATKSEASLSLVCLPVRFVSVASNSGSNSMERHGGSSQGDQVEDGNSLMIAWEKHDRAG</sequence>
<name>A0A0A9A0H3_ARUDO</name>
<proteinExistence type="predicted"/>
<reference evidence="2" key="2">
    <citation type="journal article" date="2015" name="Data Brief">
        <title>Shoot transcriptome of the giant reed, Arundo donax.</title>
        <authorList>
            <person name="Barrero R.A."/>
            <person name="Guerrero F.D."/>
            <person name="Moolhuijzen P."/>
            <person name="Goolsby J.A."/>
            <person name="Tidwell J."/>
            <person name="Bellgard S.E."/>
            <person name="Bellgard M.I."/>
        </authorList>
    </citation>
    <scope>NUCLEOTIDE SEQUENCE</scope>
    <source>
        <tissue evidence="2">Shoot tissue taken approximately 20 cm above the soil surface</tissue>
    </source>
</reference>
<protein>
    <submittedName>
        <fullName evidence="2">Uncharacterized protein</fullName>
    </submittedName>
</protein>
<evidence type="ECO:0000313" key="2">
    <source>
        <dbReference type="EMBL" id="JAD43473.1"/>
    </source>
</evidence>
<feature type="region of interest" description="Disordered" evidence="1">
    <location>
        <begin position="67"/>
        <end position="89"/>
    </location>
</feature>
<reference evidence="2" key="1">
    <citation type="submission" date="2014-09" db="EMBL/GenBank/DDBJ databases">
        <authorList>
            <person name="Magalhaes I.L.F."/>
            <person name="Oliveira U."/>
            <person name="Santos F.R."/>
            <person name="Vidigal T.H.D.A."/>
            <person name="Brescovit A.D."/>
            <person name="Santos A.J."/>
        </authorList>
    </citation>
    <scope>NUCLEOTIDE SEQUENCE</scope>
    <source>
        <tissue evidence="2">Shoot tissue taken approximately 20 cm above the soil surface</tissue>
    </source>
</reference>
<accession>A0A0A9A0H3</accession>
<evidence type="ECO:0000256" key="1">
    <source>
        <dbReference type="SAM" id="MobiDB-lite"/>
    </source>
</evidence>
<dbReference type="EMBL" id="GBRH01254422">
    <property type="protein sequence ID" value="JAD43473.1"/>
    <property type="molecule type" value="Transcribed_RNA"/>
</dbReference>
<organism evidence="2">
    <name type="scientific">Arundo donax</name>
    <name type="common">Giant reed</name>
    <name type="synonym">Donax arundinaceus</name>
    <dbReference type="NCBI Taxonomy" id="35708"/>
    <lineage>
        <taxon>Eukaryota</taxon>
        <taxon>Viridiplantae</taxon>
        <taxon>Streptophyta</taxon>
        <taxon>Embryophyta</taxon>
        <taxon>Tracheophyta</taxon>
        <taxon>Spermatophyta</taxon>
        <taxon>Magnoliopsida</taxon>
        <taxon>Liliopsida</taxon>
        <taxon>Poales</taxon>
        <taxon>Poaceae</taxon>
        <taxon>PACMAD clade</taxon>
        <taxon>Arundinoideae</taxon>
        <taxon>Arundineae</taxon>
        <taxon>Arundo</taxon>
    </lineage>
</organism>